<sequence>MNPSYRTGNSIDGTEETGMNVDVLRLLAARSAEMMACESSIHITTARAIAPLQKLPVRLRRRAASHKIQRLPRRLHQGVAQTLSKKLVGQAKKCRRFRRRPQRLAALAAHRAQIPVSNVEGNSVQARWIPTALWHAKRFHIVQNWGWRIPYAPTDKMFKTLQRATTDRCMLIDQGYLNCFALTGPVDVLNRCIEETTLPYYVSSISPNQPDDTSQSSEFQETVRLLCREAIQPRAPIGIARLPNISRPILGPLRILKGPVRQFGNGEKHSTVWFWLHPTMSSDAWKMVSSLSYVRTDQEETSESTNIKLSDCTGHLCRMKLIGPFSHQILADILQPHSEVPESGDWSLWKALGDYQKSSLFPSGCALTLLCSPFLTNRPRVKLFNRNWLIPEPKMGKDSTNLSSSFVSKSLSQFDFSQIQQGKRDLTFSDQIIQWFSSAQPCCFSNAGVPIILVQNATPSLSSQKSQCIGWDIVLPRQLLKPLPDDNKNETPAVSTSAPRDLVVACVYRGVRVGGLRDQLRWSCLTTEAAARVDAFPYALWPETPAAKLITDEKFHIRVERNEKGKLTGDAKRRARINFRCSPPTTKDWLELMESFHPSVPTSQGGGDGTAENSFFFVLRDKAMLVLVVRRLLAGDSRARHLTVDHLSRYDPDLPRALVMVKLEVLSRGIPESKAEIYAPLEIASPSLGPLPRDTPRKLIGYVDEGGYAFSHGLCIAIGFISLAAVCSLSQTERLPNGLQTVLFKSSKSGIICAAKMTVVI</sequence>
<dbReference type="WBParaSite" id="HNAJ_0001152101-mRNA-1">
    <property type="protein sequence ID" value="HNAJ_0001152101-mRNA-1"/>
    <property type="gene ID" value="HNAJ_0001152101"/>
</dbReference>
<evidence type="ECO:0000259" key="1">
    <source>
        <dbReference type="Pfam" id="PF06978"/>
    </source>
</evidence>
<evidence type="ECO:0000259" key="2">
    <source>
        <dbReference type="Pfam" id="PF22770"/>
    </source>
</evidence>
<feature type="domain" description="Pop1 N-terminal" evidence="1">
    <location>
        <begin position="122"/>
        <end position="184"/>
    </location>
</feature>
<name>A0A158QJC2_RODNA</name>
<evidence type="ECO:0000313" key="3">
    <source>
        <dbReference type="EMBL" id="VDO10610.1"/>
    </source>
</evidence>
<evidence type="ECO:0000313" key="4">
    <source>
        <dbReference type="Proteomes" id="UP000278807"/>
    </source>
</evidence>
<dbReference type="OrthoDB" id="442863at2759"/>
<protein>
    <submittedName>
        <fullName evidence="5">Ribonucleases P/MRP protein subunit POP1</fullName>
    </submittedName>
</protein>
<dbReference type="EMBL" id="UZAE01013615">
    <property type="protein sequence ID" value="VDO10610.1"/>
    <property type="molecule type" value="Genomic_DNA"/>
</dbReference>
<dbReference type="GO" id="GO:0001682">
    <property type="term" value="P:tRNA 5'-leader removal"/>
    <property type="evidence" value="ECO:0007669"/>
    <property type="project" value="InterPro"/>
</dbReference>
<feature type="domain" description="Pop1 N-terminal" evidence="1">
    <location>
        <begin position="27"/>
        <end position="109"/>
    </location>
</feature>
<dbReference type="GO" id="GO:0005655">
    <property type="term" value="C:nucleolar ribonuclease P complex"/>
    <property type="evidence" value="ECO:0007669"/>
    <property type="project" value="InterPro"/>
</dbReference>
<accession>A0A158QJC2</accession>
<proteinExistence type="predicted"/>
<dbReference type="InterPro" id="IPR039182">
    <property type="entry name" value="Pop1"/>
</dbReference>
<feature type="domain" description="POP1 C-terminal" evidence="2">
    <location>
        <begin position="691"/>
        <end position="760"/>
    </location>
</feature>
<gene>
    <name evidence="3" type="ORF">HNAJ_LOCUS11511</name>
</gene>
<dbReference type="Proteomes" id="UP000278807">
    <property type="component" value="Unassembled WGS sequence"/>
</dbReference>
<evidence type="ECO:0000313" key="5">
    <source>
        <dbReference type="WBParaSite" id="HNAJ_0001152101-mRNA-1"/>
    </source>
</evidence>
<dbReference type="PANTHER" id="PTHR22731">
    <property type="entry name" value="RIBONUCLEASES P/MRP PROTEIN SUBUNIT POP1"/>
    <property type="match status" value="1"/>
</dbReference>
<dbReference type="STRING" id="102285.A0A158QJC2"/>
<organism evidence="5">
    <name type="scientific">Rodentolepis nana</name>
    <name type="common">Dwarf tapeworm</name>
    <name type="synonym">Hymenolepis nana</name>
    <dbReference type="NCBI Taxonomy" id="102285"/>
    <lineage>
        <taxon>Eukaryota</taxon>
        <taxon>Metazoa</taxon>
        <taxon>Spiralia</taxon>
        <taxon>Lophotrochozoa</taxon>
        <taxon>Platyhelminthes</taxon>
        <taxon>Cestoda</taxon>
        <taxon>Eucestoda</taxon>
        <taxon>Cyclophyllidea</taxon>
        <taxon>Hymenolepididae</taxon>
        <taxon>Rodentolepis</taxon>
    </lineage>
</organism>
<dbReference type="AlphaFoldDB" id="A0A158QJC2"/>
<keyword evidence="4" id="KW-1185">Reference proteome</keyword>
<dbReference type="InterPro" id="IPR055079">
    <property type="entry name" value="POP1_C"/>
</dbReference>
<reference evidence="5" key="1">
    <citation type="submission" date="2016-04" db="UniProtKB">
        <authorList>
            <consortium name="WormBaseParasite"/>
        </authorList>
    </citation>
    <scope>IDENTIFICATION</scope>
</reference>
<dbReference type="Pfam" id="PF06978">
    <property type="entry name" value="POP1_N"/>
    <property type="match status" value="2"/>
</dbReference>
<dbReference type="PANTHER" id="PTHR22731:SF3">
    <property type="entry name" value="RIBONUCLEASES P_MRP PROTEIN SUBUNIT POP1"/>
    <property type="match status" value="1"/>
</dbReference>
<dbReference type="Pfam" id="PF22770">
    <property type="entry name" value="POP1_C"/>
    <property type="match status" value="1"/>
</dbReference>
<dbReference type="GO" id="GO:0000172">
    <property type="term" value="C:ribonuclease MRP complex"/>
    <property type="evidence" value="ECO:0007669"/>
    <property type="project" value="InterPro"/>
</dbReference>
<dbReference type="InterPro" id="IPR009723">
    <property type="entry name" value="Pop1_N"/>
</dbReference>
<reference evidence="3 4" key="2">
    <citation type="submission" date="2018-11" db="EMBL/GenBank/DDBJ databases">
        <authorList>
            <consortium name="Pathogen Informatics"/>
        </authorList>
    </citation>
    <scope>NUCLEOTIDE SEQUENCE [LARGE SCALE GENOMIC DNA]</scope>
</reference>